<organism evidence="2 3">
    <name type="scientific">Scleroderma citrinum Foug A</name>
    <dbReference type="NCBI Taxonomy" id="1036808"/>
    <lineage>
        <taxon>Eukaryota</taxon>
        <taxon>Fungi</taxon>
        <taxon>Dikarya</taxon>
        <taxon>Basidiomycota</taxon>
        <taxon>Agaricomycotina</taxon>
        <taxon>Agaricomycetes</taxon>
        <taxon>Agaricomycetidae</taxon>
        <taxon>Boletales</taxon>
        <taxon>Sclerodermatineae</taxon>
        <taxon>Sclerodermataceae</taxon>
        <taxon>Scleroderma</taxon>
    </lineage>
</organism>
<name>A0A0C3EAW0_9AGAM</name>
<dbReference type="AlphaFoldDB" id="A0A0C3EAW0"/>
<keyword evidence="3" id="KW-1185">Reference proteome</keyword>
<dbReference type="EMBL" id="KN822005">
    <property type="protein sequence ID" value="KIM69865.1"/>
    <property type="molecule type" value="Genomic_DNA"/>
</dbReference>
<accession>A0A0C3EAW0</accession>
<protein>
    <submittedName>
        <fullName evidence="2">Uncharacterized protein</fullName>
    </submittedName>
</protein>
<reference evidence="3" key="2">
    <citation type="submission" date="2015-01" db="EMBL/GenBank/DDBJ databases">
        <title>Evolutionary Origins and Diversification of the Mycorrhizal Mutualists.</title>
        <authorList>
            <consortium name="DOE Joint Genome Institute"/>
            <consortium name="Mycorrhizal Genomics Consortium"/>
            <person name="Kohler A."/>
            <person name="Kuo A."/>
            <person name="Nagy L.G."/>
            <person name="Floudas D."/>
            <person name="Copeland A."/>
            <person name="Barry K.W."/>
            <person name="Cichocki N."/>
            <person name="Veneault-Fourrey C."/>
            <person name="LaButti K."/>
            <person name="Lindquist E.A."/>
            <person name="Lipzen A."/>
            <person name="Lundell T."/>
            <person name="Morin E."/>
            <person name="Murat C."/>
            <person name="Riley R."/>
            <person name="Ohm R."/>
            <person name="Sun H."/>
            <person name="Tunlid A."/>
            <person name="Henrissat B."/>
            <person name="Grigoriev I.V."/>
            <person name="Hibbett D.S."/>
            <person name="Martin F."/>
        </authorList>
    </citation>
    <scope>NUCLEOTIDE SEQUENCE [LARGE SCALE GENOMIC DNA]</scope>
    <source>
        <strain evidence="3">Foug A</strain>
    </source>
</reference>
<reference evidence="2 3" key="1">
    <citation type="submission" date="2014-04" db="EMBL/GenBank/DDBJ databases">
        <authorList>
            <consortium name="DOE Joint Genome Institute"/>
            <person name="Kuo A."/>
            <person name="Kohler A."/>
            <person name="Nagy L.G."/>
            <person name="Floudas D."/>
            <person name="Copeland A."/>
            <person name="Barry K.W."/>
            <person name="Cichocki N."/>
            <person name="Veneault-Fourrey C."/>
            <person name="LaButti K."/>
            <person name="Lindquist E.A."/>
            <person name="Lipzen A."/>
            <person name="Lundell T."/>
            <person name="Morin E."/>
            <person name="Murat C."/>
            <person name="Sun H."/>
            <person name="Tunlid A."/>
            <person name="Henrissat B."/>
            <person name="Grigoriev I.V."/>
            <person name="Hibbett D.S."/>
            <person name="Martin F."/>
            <person name="Nordberg H.P."/>
            <person name="Cantor M.N."/>
            <person name="Hua S.X."/>
        </authorList>
    </citation>
    <scope>NUCLEOTIDE SEQUENCE [LARGE SCALE GENOMIC DNA]</scope>
    <source>
        <strain evidence="2 3">Foug A</strain>
    </source>
</reference>
<evidence type="ECO:0000256" key="1">
    <source>
        <dbReference type="SAM" id="MobiDB-lite"/>
    </source>
</evidence>
<evidence type="ECO:0000313" key="3">
    <source>
        <dbReference type="Proteomes" id="UP000053989"/>
    </source>
</evidence>
<dbReference type="InParanoid" id="A0A0C3EAW0"/>
<gene>
    <name evidence="2" type="ORF">SCLCIDRAFT_101882</name>
</gene>
<feature type="region of interest" description="Disordered" evidence="1">
    <location>
        <begin position="1"/>
        <end position="30"/>
    </location>
</feature>
<dbReference type="OrthoDB" id="4230923at2759"/>
<proteinExistence type="predicted"/>
<dbReference type="HOGENOM" id="CLU_1489845_0_0_1"/>
<sequence>MATTTEELIDAAKNTPTPTSTPPPPPQAFSYADAAQQKLPSIAAAKCFAQTRTIKISPPPNDPTASFKDLSEDILVEKANVTLELIRKTIPDDAEFLSARKTAQGHILYKANSIETADWLRTANGTKVFISKFGSNVSLAVKPFPILVEFIPNQFNTDEPSALRDIECKSLLPTGSIKSAR</sequence>
<dbReference type="Proteomes" id="UP000053989">
    <property type="component" value="Unassembled WGS sequence"/>
</dbReference>
<evidence type="ECO:0000313" key="2">
    <source>
        <dbReference type="EMBL" id="KIM69865.1"/>
    </source>
</evidence>